<protein>
    <submittedName>
        <fullName evidence="6">EGF-like domain containing protein</fullName>
    </submittedName>
</protein>
<keyword evidence="4" id="KW-1133">Transmembrane helix</keyword>
<dbReference type="AlphaFoldDB" id="A0A9K3PUZ9"/>
<evidence type="ECO:0000259" key="5">
    <source>
        <dbReference type="PROSITE" id="PS50026"/>
    </source>
</evidence>
<keyword evidence="7" id="KW-1185">Reference proteome</keyword>
<comment type="caution">
    <text evidence="2">Lacks conserved residue(s) required for the propagation of feature annotation.</text>
</comment>
<keyword evidence="4" id="KW-0472">Membrane</keyword>
<keyword evidence="1 2" id="KW-1015">Disulfide bond</keyword>
<dbReference type="EMBL" id="JAGRRH010000013">
    <property type="protein sequence ID" value="KAG7360775.1"/>
    <property type="molecule type" value="Genomic_DNA"/>
</dbReference>
<proteinExistence type="predicted"/>
<comment type="caution">
    <text evidence="6">The sequence shown here is derived from an EMBL/GenBank/DDBJ whole genome shotgun (WGS) entry which is preliminary data.</text>
</comment>
<accession>A0A9K3PUZ9</accession>
<dbReference type="Pfam" id="PF07974">
    <property type="entry name" value="EGF_2"/>
    <property type="match status" value="1"/>
</dbReference>
<dbReference type="Proteomes" id="UP000693970">
    <property type="component" value="Unassembled WGS sequence"/>
</dbReference>
<gene>
    <name evidence="6" type="ORF">IV203_035874</name>
</gene>
<feature type="region of interest" description="Disordered" evidence="3">
    <location>
        <begin position="217"/>
        <end position="250"/>
    </location>
</feature>
<reference evidence="6" key="2">
    <citation type="submission" date="2021-04" db="EMBL/GenBank/DDBJ databases">
        <authorList>
            <person name="Podell S."/>
        </authorList>
    </citation>
    <scope>NUCLEOTIDE SEQUENCE</scope>
    <source>
        <strain evidence="6">Hildebrandi</strain>
    </source>
</reference>
<dbReference type="PROSITE" id="PS50026">
    <property type="entry name" value="EGF_3"/>
    <property type="match status" value="2"/>
</dbReference>
<evidence type="ECO:0000313" key="6">
    <source>
        <dbReference type="EMBL" id="KAG7360775.1"/>
    </source>
</evidence>
<evidence type="ECO:0000256" key="2">
    <source>
        <dbReference type="PROSITE-ProRule" id="PRU00076"/>
    </source>
</evidence>
<evidence type="ECO:0000256" key="4">
    <source>
        <dbReference type="SAM" id="Phobius"/>
    </source>
</evidence>
<dbReference type="InterPro" id="IPR000742">
    <property type="entry name" value="EGF"/>
</dbReference>
<feature type="domain" description="EGF-like" evidence="5">
    <location>
        <begin position="4"/>
        <end position="47"/>
    </location>
</feature>
<dbReference type="CDD" id="cd00054">
    <property type="entry name" value="EGF_CA"/>
    <property type="match status" value="1"/>
</dbReference>
<name>A0A9K3PUZ9_9STRA</name>
<reference evidence="6" key="1">
    <citation type="journal article" date="2021" name="Sci. Rep.">
        <title>Diploid genomic architecture of Nitzschia inconspicua, an elite biomass production diatom.</title>
        <authorList>
            <person name="Oliver A."/>
            <person name="Podell S."/>
            <person name="Pinowska A."/>
            <person name="Traller J.C."/>
            <person name="Smith S.R."/>
            <person name="McClure R."/>
            <person name="Beliaev A."/>
            <person name="Bohutskyi P."/>
            <person name="Hill E.A."/>
            <person name="Rabines A."/>
            <person name="Zheng H."/>
            <person name="Allen L.Z."/>
            <person name="Kuo A."/>
            <person name="Grigoriev I.V."/>
            <person name="Allen A.E."/>
            <person name="Hazlebeck D."/>
            <person name="Allen E.E."/>
        </authorList>
    </citation>
    <scope>NUCLEOTIDE SEQUENCE</scope>
    <source>
        <strain evidence="6">Hildebrandi</strain>
    </source>
</reference>
<evidence type="ECO:0000313" key="7">
    <source>
        <dbReference type="Proteomes" id="UP000693970"/>
    </source>
</evidence>
<feature type="domain" description="EGF-like" evidence="5">
    <location>
        <begin position="56"/>
        <end position="91"/>
    </location>
</feature>
<feature type="disulfide bond" evidence="2">
    <location>
        <begin position="81"/>
        <end position="90"/>
    </location>
</feature>
<dbReference type="OrthoDB" id="49305at2759"/>
<organism evidence="6 7">
    <name type="scientific">Nitzschia inconspicua</name>
    <dbReference type="NCBI Taxonomy" id="303405"/>
    <lineage>
        <taxon>Eukaryota</taxon>
        <taxon>Sar</taxon>
        <taxon>Stramenopiles</taxon>
        <taxon>Ochrophyta</taxon>
        <taxon>Bacillariophyta</taxon>
        <taxon>Bacillariophyceae</taxon>
        <taxon>Bacillariophycidae</taxon>
        <taxon>Bacillariales</taxon>
        <taxon>Bacillariaceae</taxon>
        <taxon>Nitzschia</taxon>
    </lineage>
</organism>
<dbReference type="InterPro" id="IPR013111">
    <property type="entry name" value="EGF_extracell"/>
</dbReference>
<feature type="transmembrane region" description="Helical" evidence="4">
    <location>
        <begin position="123"/>
        <end position="148"/>
    </location>
</feature>
<evidence type="ECO:0000256" key="3">
    <source>
        <dbReference type="SAM" id="MobiDB-lite"/>
    </source>
</evidence>
<dbReference type="PROSITE" id="PS00022">
    <property type="entry name" value="EGF_1"/>
    <property type="match status" value="1"/>
</dbReference>
<keyword evidence="2" id="KW-0245">EGF-like domain</keyword>
<sequence>MSSLSRTCLDGHRCENGSSCTQHPLQEGTYYCDCATSSGDVAGLFCEYQAATYCQLGQETSSNWFCVNRGTCVSGSAQCNCPPEYEGPHCQFIKGNVPRSWPGFDFDPASASSTTPRVQKNKLATGVTVAITFVVLIVVAMMAFLVILKRRRSAQLPAAQNAIRDHSEALKLDADGGVLQEIVSQSFSRTPNSTLPESANGLAYDFDPNIDEEASIEVERPLSPGPYSDNPKASRRNGSRKVNGYGGNIL</sequence>
<dbReference type="SMART" id="SM00181">
    <property type="entry name" value="EGF"/>
    <property type="match status" value="2"/>
</dbReference>
<keyword evidence="4" id="KW-0812">Transmembrane</keyword>
<evidence type="ECO:0000256" key="1">
    <source>
        <dbReference type="ARBA" id="ARBA00023157"/>
    </source>
</evidence>